<dbReference type="FunFam" id="1.10.10.2830:FF:000001">
    <property type="entry name" value="Chromosome partitioning protein ParB"/>
    <property type="match status" value="1"/>
</dbReference>
<dbReference type="InterPro" id="IPR004437">
    <property type="entry name" value="ParB/RepB/Spo0J"/>
</dbReference>
<evidence type="ECO:0000259" key="5">
    <source>
        <dbReference type="SMART" id="SM00470"/>
    </source>
</evidence>
<dbReference type="SUPFAM" id="SSF110849">
    <property type="entry name" value="ParB/Sulfiredoxin"/>
    <property type="match status" value="1"/>
</dbReference>
<dbReference type="AlphaFoldDB" id="A0A2H0QVF1"/>
<comment type="similarity">
    <text evidence="1">Belongs to the ParB family.</text>
</comment>
<feature type="compositionally biased region" description="Basic and acidic residues" evidence="4">
    <location>
        <begin position="290"/>
        <end position="317"/>
    </location>
</feature>
<evidence type="ECO:0000256" key="1">
    <source>
        <dbReference type="ARBA" id="ARBA00006295"/>
    </source>
</evidence>
<dbReference type="Gene3D" id="1.10.10.2830">
    <property type="match status" value="1"/>
</dbReference>
<accession>A0A2H0QVF1</accession>
<feature type="domain" description="ParB-like N-terminal" evidence="5">
    <location>
        <begin position="10"/>
        <end position="110"/>
    </location>
</feature>
<dbReference type="CDD" id="cd16393">
    <property type="entry name" value="SPO0J_N"/>
    <property type="match status" value="1"/>
</dbReference>
<feature type="region of interest" description="Disordered" evidence="4">
    <location>
        <begin position="290"/>
        <end position="331"/>
    </location>
</feature>
<sequence>MSHFFQDSVFWVELDKIKPNPYQPRREFDEAELKSLADSIRQYGLLQALVVTRTEVPREDGGLAVEYELIAGERRLRASKIAGLSQVPVLIKSGEESGLMKLELAIIENVQREDLNAVDRARAFDRLASEFGLKHVDIAKKIGKSREYVSNTMRILALPDDMLSALAEGQIAEGHTRPLLMLIERPDEQRTLFKEIIHKKMPVREAELIARGIAFERARKRESLNDPEIATLEHQLSESLGTRVKIEAKEKGGKIHIDYFSPDDLRFILEALKNREKRGEHGMLNDHIAKVGDQESQSDGEHPRNVSFEPEEKKEQDFDTDDMYSISNFSV</sequence>
<dbReference type="PANTHER" id="PTHR33375">
    <property type="entry name" value="CHROMOSOME-PARTITIONING PROTEIN PARB-RELATED"/>
    <property type="match status" value="1"/>
</dbReference>
<dbReference type="FunFam" id="3.90.1530.30:FF:000001">
    <property type="entry name" value="Chromosome partitioning protein ParB"/>
    <property type="match status" value="1"/>
</dbReference>
<comment type="caution">
    <text evidence="6">The sequence shown here is derived from an EMBL/GenBank/DDBJ whole genome shotgun (WGS) entry which is preliminary data.</text>
</comment>
<protein>
    <recommendedName>
        <fullName evidence="5">ParB-like N-terminal domain-containing protein</fullName>
    </recommendedName>
</protein>
<proteinExistence type="inferred from homology"/>
<dbReference type="NCBIfam" id="TIGR00180">
    <property type="entry name" value="parB_part"/>
    <property type="match status" value="1"/>
</dbReference>
<dbReference type="InterPro" id="IPR041468">
    <property type="entry name" value="HTH_ParB/Spo0J"/>
</dbReference>
<keyword evidence="2" id="KW-0159">Chromosome partition</keyword>
<organism evidence="6 7">
    <name type="scientific">Candidatus Zambryskibacteria bacterium CG10_big_fil_rev_8_21_14_0_10_42_12</name>
    <dbReference type="NCBI Taxonomy" id="1975115"/>
    <lineage>
        <taxon>Bacteria</taxon>
        <taxon>Candidatus Zambryskiibacteriota</taxon>
    </lineage>
</organism>
<dbReference type="SMART" id="SM00470">
    <property type="entry name" value="ParB"/>
    <property type="match status" value="1"/>
</dbReference>
<dbReference type="Gene3D" id="3.90.1530.30">
    <property type="match status" value="1"/>
</dbReference>
<reference evidence="6 7" key="1">
    <citation type="submission" date="2017-09" db="EMBL/GenBank/DDBJ databases">
        <title>Depth-based differentiation of microbial function through sediment-hosted aquifers and enrichment of novel symbionts in the deep terrestrial subsurface.</title>
        <authorList>
            <person name="Probst A.J."/>
            <person name="Ladd B."/>
            <person name="Jarett J.K."/>
            <person name="Geller-Mcgrath D.E."/>
            <person name="Sieber C.M."/>
            <person name="Emerson J.B."/>
            <person name="Anantharaman K."/>
            <person name="Thomas B.C."/>
            <person name="Malmstrom R."/>
            <person name="Stieglmeier M."/>
            <person name="Klingl A."/>
            <person name="Woyke T."/>
            <person name="Ryan C.M."/>
            <person name="Banfield J.F."/>
        </authorList>
    </citation>
    <scope>NUCLEOTIDE SEQUENCE [LARGE SCALE GENOMIC DNA]</scope>
    <source>
        <strain evidence="6">CG10_big_fil_rev_8_21_14_0_10_42_12</strain>
    </source>
</reference>
<dbReference type="InterPro" id="IPR036086">
    <property type="entry name" value="ParB/Sulfiredoxin_sf"/>
</dbReference>
<evidence type="ECO:0000256" key="3">
    <source>
        <dbReference type="ARBA" id="ARBA00023125"/>
    </source>
</evidence>
<evidence type="ECO:0000256" key="4">
    <source>
        <dbReference type="SAM" id="MobiDB-lite"/>
    </source>
</evidence>
<dbReference type="InterPro" id="IPR057240">
    <property type="entry name" value="ParB_dimer_C"/>
</dbReference>
<name>A0A2H0QVF1_9BACT</name>
<evidence type="ECO:0000256" key="2">
    <source>
        <dbReference type="ARBA" id="ARBA00022829"/>
    </source>
</evidence>
<keyword evidence="3" id="KW-0238">DNA-binding</keyword>
<dbReference type="GO" id="GO:0007059">
    <property type="term" value="P:chromosome segregation"/>
    <property type="evidence" value="ECO:0007669"/>
    <property type="project" value="UniProtKB-KW"/>
</dbReference>
<dbReference type="GO" id="GO:0005694">
    <property type="term" value="C:chromosome"/>
    <property type="evidence" value="ECO:0007669"/>
    <property type="project" value="TreeGrafter"/>
</dbReference>
<dbReference type="GO" id="GO:0045881">
    <property type="term" value="P:positive regulation of sporulation resulting in formation of a cellular spore"/>
    <property type="evidence" value="ECO:0007669"/>
    <property type="project" value="TreeGrafter"/>
</dbReference>
<dbReference type="Pfam" id="PF23552">
    <property type="entry name" value="ParB_C"/>
    <property type="match status" value="1"/>
</dbReference>
<evidence type="ECO:0000313" key="7">
    <source>
        <dbReference type="Proteomes" id="UP000231333"/>
    </source>
</evidence>
<dbReference type="Pfam" id="PF02195">
    <property type="entry name" value="ParB_N"/>
    <property type="match status" value="1"/>
</dbReference>
<dbReference type="InterPro" id="IPR003115">
    <property type="entry name" value="ParB_N"/>
</dbReference>
<dbReference type="InterPro" id="IPR050336">
    <property type="entry name" value="Chromosome_partition/occlusion"/>
</dbReference>
<dbReference type="PANTHER" id="PTHR33375:SF1">
    <property type="entry name" value="CHROMOSOME-PARTITIONING PROTEIN PARB-RELATED"/>
    <property type="match status" value="1"/>
</dbReference>
<dbReference type="Pfam" id="PF17762">
    <property type="entry name" value="HTH_ParB"/>
    <property type="match status" value="1"/>
</dbReference>
<evidence type="ECO:0000313" key="6">
    <source>
        <dbReference type="EMBL" id="PIR38259.1"/>
    </source>
</evidence>
<gene>
    <name evidence="6" type="ORF">COV34_01465</name>
</gene>
<dbReference type="GO" id="GO:0003677">
    <property type="term" value="F:DNA binding"/>
    <property type="evidence" value="ECO:0007669"/>
    <property type="project" value="UniProtKB-KW"/>
</dbReference>
<dbReference type="SUPFAM" id="SSF109709">
    <property type="entry name" value="KorB DNA-binding domain-like"/>
    <property type="match status" value="1"/>
</dbReference>
<dbReference type="Proteomes" id="UP000231333">
    <property type="component" value="Unassembled WGS sequence"/>
</dbReference>
<dbReference type="EMBL" id="PCXL01000011">
    <property type="protein sequence ID" value="PIR38259.1"/>
    <property type="molecule type" value="Genomic_DNA"/>
</dbReference>